<accession>A0A0L9UKK5</accession>
<reference evidence="2" key="1">
    <citation type="journal article" date="2015" name="Proc. Natl. Acad. Sci. U.S.A.">
        <title>Genome sequencing of adzuki bean (Vigna angularis) provides insight into high starch and low fat accumulation and domestication.</title>
        <authorList>
            <person name="Yang K."/>
            <person name="Tian Z."/>
            <person name="Chen C."/>
            <person name="Luo L."/>
            <person name="Zhao B."/>
            <person name="Wang Z."/>
            <person name="Yu L."/>
            <person name="Li Y."/>
            <person name="Sun Y."/>
            <person name="Li W."/>
            <person name="Chen Y."/>
            <person name="Li Y."/>
            <person name="Zhang Y."/>
            <person name="Ai D."/>
            <person name="Zhao J."/>
            <person name="Shang C."/>
            <person name="Ma Y."/>
            <person name="Wu B."/>
            <person name="Wang M."/>
            <person name="Gao L."/>
            <person name="Sun D."/>
            <person name="Zhang P."/>
            <person name="Guo F."/>
            <person name="Wang W."/>
            <person name="Li Y."/>
            <person name="Wang J."/>
            <person name="Varshney R.K."/>
            <person name="Wang J."/>
            <person name="Ling H.Q."/>
            <person name="Wan P."/>
        </authorList>
    </citation>
    <scope>NUCLEOTIDE SEQUENCE</scope>
    <source>
        <strain evidence="2">cv. Jingnong 6</strain>
    </source>
</reference>
<name>A0A0L9UKK5_PHAAN</name>
<evidence type="ECO:0000313" key="2">
    <source>
        <dbReference type="Proteomes" id="UP000053144"/>
    </source>
</evidence>
<protein>
    <submittedName>
        <fullName evidence="1">Uncharacterized protein</fullName>
    </submittedName>
</protein>
<gene>
    <name evidence="1" type="ORF">LR48_Vigan05g089700</name>
</gene>
<dbReference type="AlphaFoldDB" id="A0A0L9UKK5"/>
<organism evidence="1 2">
    <name type="scientific">Phaseolus angularis</name>
    <name type="common">Azuki bean</name>
    <name type="synonym">Vigna angularis</name>
    <dbReference type="NCBI Taxonomy" id="3914"/>
    <lineage>
        <taxon>Eukaryota</taxon>
        <taxon>Viridiplantae</taxon>
        <taxon>Streptophyta</taxon>
        <taxon>Embryophyta</taxon>
        <taxon>Tracheophyta</taxon>
        <taxon>Spermatophyta</taxon>
        <taxon>Magnoliopsida</taxon>
        <taxon>eudicotyledons</taxon>
        <taxon>Gunneridae</taxon>
        <taxon>Pentapetalae</taxon>
        <taxon>rosids</taxon>
        <taxon>fabids</taxon>
        <taxon>Fabales</taxon>
        <taxon>Fabaceae</taxon>
        <taxon>Papilionoideae</taxon>
        <taxon>50 kb inversion clade</taxon>
        <taxon>NPAAA clade</taxon>
        <taxon>indigoferoid/millettioid clade</taxon>
        <taxon>Phaseoleae</taxon>
        <taxon>Vigna</taxon>
    </lineage>
</organism>
<dbReference type="Proteomes" id="UP000053144">
    <property type="component" value="Chromosome 5"/>
</dbReference>
<dbReference type="EMBL" id="CM003375">
    <property type="protein sequence ID" value="KOM43293.1"/>
    <property type="molecule type" value="Genomic_DNA"/>
</dbReference>
<sequence length="294" mass="33756">MTVEREGEIGVVAGNDLDGDALARGLRRPTSVEAAASTLQCVEEQLLLHPLVDAYLSHQRPSVFGKLREHELELGRLKEYEEIEEKKSIALKAISKKATKNLEPETESDADIPEKEMMIMMVRKFSRFMKNKNFATNNAGFSRGGKKSLRRNVVQCYEYEKDGHIKPNYPDLRNKQKEFTKVPSISLGFLVRIEHEFSFPSSQYSISCSRHHFQHSAAYSSSEKLRGGPSTSLVFLRVNIRSRVLVIIFNIPLRILRRRSFEEVRFVFVQLQSASPRAFVHQVVFRARSNTLRR</sequence>
<dbReference type="Gramene" id="KOM43293">
    <property type="protein sequence ID" value="KOM43293"/>
    <property type="gene ID" value="LR48_Vigan05g089700"/>
</dbReference>
<evidence type="ECO:0000313" key="1">
    <source>
        <dbReference type="EMBL" id="KOM43293.1"/>
    </source>
</evidence>
<proteinExistence type="predicted"/>